<dbReference type="RefSeq" id="WP_251487739.1">
    <property type="nucleotide sequence ID" value="NZ_CAJSLV010000046.1"/>
</dbReference>
<sequence length="207" mass="21613">MPTDKWGQGVSYLDRSDKPDLTLMGQNLADGLAGRSVMRFADTATRASIITAPVAGMVTWVGDAARLEWYTGSAWLPIGTDRETMPWTDLQSLGSWGPGFSAGVPAPRMQKTVEAGGTEVWKYEGHIAVASLTPGTGGIATAITFNTGYRPAVERGFMTYATSAGAYAAFTALKANGQLQVAVPTAAGSGTTSVSLDGVRITNPFAT</sequence>
<gene>
    <name evidence="1" type="ORF">SCOCK_180162</name>
</gene>
<keyword evidence="2" id="KW-1185">Reference proteome</keyword>
<protein>
    <submittedName>
        <fullName evidence="1">Uncharacterized protein</fullName>
    </submittedName>
</protein>
<dbReference type="AlphaFoldDB" id="A0A9W4DMP7"/>
<comment type="caution">
    <text evidence="1">The sequence shown here is derived from an EMBL/GenBank/DDBJ whole genome shotgun (WGS) entry which is preliminary data.</text>
</comment>
<dbReference type="EMBL" id="CAJSLV010000046">
    <property type="protein sequence ID" value="CAG6392785.1"/>
    <property type="molecule type" value="Genomic_DNA"/>
</dbReference>
<name>A0A9W4DMP7_9ACTN</name>
<proteinExistence type="predicted"/>
<organism evidence="1 2">
    <name type="scientific">Actinacidiphila cocklensis</name>
    <dbReference type="NCBI Taxonomy" id="887465"/>
    <lineage>
        <taxon>Bacteria</taxon>
        <taxon>Bacillati</taxon>
        <taxon>Actinomycetota</taxon>
        <taxon>Actinomycetes</taxon>
        <taxon>Kitasatosporales</taxon>
        <taxon>Streptomycetaceae</taxon>
        <taxon>Actinacidiphila</taxon>
    </lineage>
</organism>
<reference evidence="1" key="1">
    <citation type="submission" date="2021-05" db="EMBL/GenBank/DDBJ databases">
        <authorList>
            <person name="Arsene-Ploetze F."/>
        </authorList>
    </citation>
    <scope>NUCLEOTIDE SEQUENCE</scope>
    <source>
        <strain evidence="1">DSM 42138</strain>
    </source>
</reference>
<accession>A0A9W4DMP7</accession>
<evidence type="ECO:0000313" key="1">
    <source>
        <dbReference type="EMBL" id="CAG6392785.1"/>
    </source>
</evidence>
<evidence type="ECO:0000313" key="2">
    <source>
        <dbReference type="Proteomes" id="UP001152519"/>
    </source>
</evidence>
<dbReference type="Proteomes" id="UP001152519">
    <property type="component" value="Unassembled WGS sequence"/>
</dbReference>